<dbReference type="OrthoDB" id="568307at2759"/>
<evidence type="ECO:0000256" key="1">
    <source>
        <dbReference type="SAM" id="Phobius"/>
    </source>
</evidence>
<keyword evidence="1" id="KW-0812">Transmembrane</keyword>
<reference evidence="2 3" key="1">
    <citation type="journal article" date="2013" name="BMC Genomics">
        <title>The miniature genome of a carnivorous plant Genlisea aurea contains a low number of genes and short non-coding sequences.</title>
        <authorList>
            <person name="Leushkin E.V."/>
            <person name="Sutormin R.A."/>
            <person name="Nabieva E.R."/>
            <person name="Penin A.A."/>
            <person name="Kondrashov A.S."/>
            <person name="Logacheva M.D."/>
        </authorList>
    </citation>
    <scope>NUCLEOTIDE SEQUENCE [LARGE SCALE GENOMIC DNA]</scope>
</reference>
<dbReference type="EMBL" id="AUSU01000113">
    <property type="protein sequence ID" value="EPS74311.1"/>
    <property type="molecule type" value="Genomic_DNA"/>
</dbReference>
<evidence type="ECO:0000313" key="3">
    <source>
        <dbReference type="Proteomes" id="UP000015453"/>
    </source>
</evidence>
<feature type="non-terminal residue" evidence="2">
    <location>
        <position position="75"/>
    </location>
</feature>
<evidence type="ECO:0000313" key="2">
    <source>
        <dbReference type="EMBL" id="EPS74311.1"/>
    </source>
</evidence>
<dbReference type="PANTHER" id="PTHR37385:SF2">
    <property type="entry name" value="PROTEIN LPA2"/>
    <property type="match status" value="1"/>
</dbReference>
<feature type="transmembrane region" description="Helical" evidence="1">
    <location>
        <begin position="45"/>
        <end position="67"/>
    </location>
</feature>
<protein>
    <submittedName>
        <fullName evidence="2">Uncharacterized protein</fullName>
    </submittedName>
</protein>
<sequence length="75" mass="8207">EELKKNESAFVLAWLGLGGIILIQGITLAASGFLPESWDSFLVKYLYPSFTPTVFLFVGGTVAYGVAKYLEKEDS</sequence>
<comment type="caution">
    <text evidence="2">The sequence shown here is derived from an EMBL/GenBank/DDBJ whole genome shotgun (WGS) entry which is preliminary data.</text>
</comment>
<accession>S8D9U3</accession>
<dbReference type="AlphaFoldDB" id="S8D9U3"/>
<keyword evidence="3" id="KW-1185">Reference proteome</keyword>
<proteinExistence type="predicted"/>
<dbReference type="Proteomes" id="UP000015453">
    <property type="component" value="Unassembled WGS sequence"/>
</dbReference>
<keyword evidence="1" id="KW-0472">Membrane</keyword>
<dbReference type="InterPro" id="IPR038789">
    <property type="entry name" value="LPA2-like"/>
</dbReference>
<gene>
    <name evidence="2" type="ORF">M569_00445</name>
</gene>
<dbReference type="GO" id="GO:0009507">
    <property type="term" value="C:chloroplast"/>
    <property type="evidence" value="ECO:0007669"/>
    <property type="project" value="TreeGrafter"/>
</dbReference>
<dbReference type="PANTHER" id="PTHR37385">
    <property type="entry name" value="PROTEIN LOW PSII ACCUMULATION 2, CHLOROPLASTIC"/>
    <property type="match status" value="1"/>
</dbReference>
<feature type="transmembrane region" description="Helical" evidence="1">
    <location>
        <begin position="12"/>
        <end position="33"/>
    </location>
</feature>
<organism evidence="2 3">
    <name type="scientific">Genlisea aurea</name>
    <dbReference type="NCBI Taxonomy" id="192259"/>
    <lineage>
        <taxon>Eukaryota</taxon>
        <taxon>Viridiplantae</taxon>
        <taxon>Streptophyta</taxon>
        <taxon>Embryophyta</taxon>
        <taxon>Tracheophyta</taxon>
        <taxon>Spermatophyta</taxon>
        <taxon>Magnoliopsida</taxon>
        <taxon>eudicotyledons</taxon>
        <taxon>Gunneridae</taxon>
        <taxon>Pentapetalae</taxon>
        <taxon>asterids</taxon>
        <taxon>lamiids</taxon>
        <taxon>Lamiales</taxon>
        <taxon>Lentibulariaceae</taxon>
        <taxon>Genlisea</taxon>
    </lineage>
</organism>
<feature type="non-terminal residue" evidence="2">
    <location>
        <position position="1"/>
    </location>
</feature>
<name>S8D9U3_9LAMI</name>
<keyword evidence="1" id="KW-1133">Transmembrane helix</keyword>